<accession>A0A514TUP2</accession>
<organism evidence="1 2">
    <name type="scientific">Aeromonas phage PS1</name>
    <dbReference type="NCBI Taxonomy" id="2591406"/>
    <lineage>
        <taxon>Viruses</taxon>
        <taxon>Duplodnaviria</taxon>
        <taxon>Heunggongvirae</taxon>
        <taxon>Uroviricota</taxon>
        <taxon>Caudoviricetes</taxon>
        <taxon>Chimalliviridae</taxon>
        <taxon>Ferozepurvirus</taxon>
        <taxon>Ferozepurvirus PS1</taxon>
    </lineage>
</organism>
<reference evidence="1" key="1">
    <citation type="submission" date="2019-06" db="EMBL/GenBank/DDBJ databases">
        <title>Complete genome sequence of Aeromonas hydrophila bacteriophage PS1.</title>
        <authorList>
            <person name="Rai S."/>
            <person name="Tyagi A."/>
            <person name="Kumar N."/>
            <person name="Singh N."/>
        </authorList>
    </citation>
    <scope>NUCLEOTIDE SEQUENCE [LARGE SCALE GENOMIC DNA]</scope>
</reference>
<dbReference type="EMBL" id="MN032614">
    <property type="protein sequence ID" value="QDJ96746.1"/>
    <property type="molecule type" value="Genomic_DNA"/>
</dbReference>
<evidence type="ECO:0000313" key="1">
    <source>
        <dbReference type="EMBL" id="QDJ96746.1"/>
    </source>
</evidence>
<evidence type="ECO:0000313" key="2">
    <source>
        <dbReference type="Proteomes" id="UP000317703"/>
    </source>
</evidence>
<protein>
    <submittedName>
        <fullName evidence="1">Uncharacterized protein</fullName>
    </submittedName>
</protein>
<keyword evidence="2" id="KW-1185">Reference proteome</keyword>
<name>A0A514TUP2_9CAUD</name>
<dbReference type="Proteomes" id="UP000317703">
    <property type="component" value="Segment"/>
</dbReference>
<sequence length="248" mass="28246">MIDFDKLKKDTGRINSALKVMPDNTVVALKKMTCYIPKRFEQSGLAEIGDSVNTIMAVGVVVDDYYSCFGSLTRFSMKPGDTSEEVIKGDRYYVMHFEPGDIVIENIFVPQDANLIYYFYLEFIKYARYPWYMDENVLLNIFDESSYFAGKKVGSSAQVLRVLFSLTMRDPVNLDIPFRYSPQFKDLSVKPRIIGINNPGQLLNSTFSRLSSGYMSDNIVSGILNPDTQMTTLEEVIRGLPEEYGELQ</sequence>
<gene>
    <name evidence="1" type="ORF">PS1_0235</name>
</gene>
<proteinExistence type="predicted"/>